<dbReference type="PANTHER" id="PTHR43394:SF1">
    <property type="entry name" value="ATP-BINDING CASSETTE SUB-FAMILY B MEMBER 10, MITOCHONDRIAL"/>
    <property type="match status" value="1"/>
</dbReference>
<dbReference type="Proteomes" id="UP000306888">
    <property type="component" value="Unassembled WGS sequence"/>
</dbReference>
<evidence type="ECO:0000313" key="12">
    <source>
        <dbReference type="EMBL" id="TGY44175.1"/>
    </source>
</evidence>
<feature type="transmembrane region" description="Helical" evidence="9">
    <location>
        <begin position="286"/>
        <end position="307"/>
    </location>
</feature>
<evidence type="ECO:0000256" key="9">
    <source>
        <dbReference type="SAM" id="Phobius"/>
    </source>
</evidence>
<feature type="domain" description="ABC transporter" evidence="10">
    <location>
        <begin position="376"/>
        <end position="610"/>
    </location>
</feature>
<dbReference type="PROSITE" id="PS50929">
    <property type="entry name" value="ABC_TM1F"/>
    <property type="match status" value="1"/>
</dbReference>
<evidence type="ECO:0000256" key="3">
    <source>
        <dbReference type="ARBA" id="ARBA00022475"/>
    </source>
</evidence>
<feature type="transmembrane region" description="Helical" evidence="9">
    <location>
        <begin position="95"/>
        <end position="116"/>
    </location>
</feature>
<keyword evidence="4 9" id="KW-0812">Transmembrane</keyword>
<dbReference type="PANTHER" id="PTHR43394">
    <property type="entry name" value="ATP-DEPENDENT PERMEASE MDL1, MITOCHONDRIAL"/>
    <property type="match status" value="1"/>
</dbReference>
<dbReference type="InterPro" id="IPR003593">
    <property type="entry name" value="AAA+_ATPase"/>
</dbReference>
<sequence length="618" mass="68224">MSKKIDNKRHGGFGGPMGGMHLGGAKAKDFKGTTKKLLDYLKPFRLSIIIVLIFAVGSAAFSIIGPKVLGHVTTSIFEGLVSKISGSGAGIDFSYIGKLIVILIVLYVISAAFSFIQNFVMSGVAQKVSYNLRKEISLKINKMPLKYFDKMSHGEVLSRVTNDVDTVSNTLNQSLSQIFTSITTLIGVLIMMLSISGTMTLAAIIVVPLSGVLISFVVKKSQKYFKEQQSYLGHVNGHVEEIYSGHTIVKAFNGEEKSVEEFNELNDTLYSSAWKSQFLSGMMMPIMTFIGNIGYVIVTILGGYLVVKNSIKVGDIQSFIQYIRSFNQPIAQAAQIANVLQSTAAAAERVFEFLEEEEEADLDTNPIDVEELKGEVTFKNVHFGYNEDKIIINDFSSKVKPGQRIAIVGPTGAGKTTIVKLLMRFYELNSGEILVDNYNINEFKRSDLRKAFGMVLQDTWLFNGSIMENIRYGNLNASDEEVINAAKAAHVHHFVKTLPDGYNMELNEDASNVSQGQKQLLTIARAILADPKILILDEATSSVDTRTEVLIQKAMDNLMKGRTSFIIAHRLSTIKDADLILVMKDGDIVEQGNHNELLNKDGFYANLYNSQFEQASNS</sequence>
<dbReference type="InterPro" id="IPR039421">
    <property type="entry name" value="Type_1_exporter"/>
</dbReference>
<dbReference type="RefSeq" id="WP_136005191.1">
    <property type="nucleotide sequence ID" value="NZ_SRYR01000001.1"/>
</dbReference>
<feature type="transmembrane region" description="Helical" evidence="9">
    <location>
        <begin position="178"/>
        <end position="195"/>
    </location>
</feature>
<name>A0A4S2DPT6_9CLOT</name>
<comment type="caution">
    <text evidence="12">The sequence shown here is derived from an EMBL/GenBank/DDBJ whole genome shotgun (WGS) entry which is preliminary data.</text>
</comment>
<accession>A0A4S2DPT6</accession>
<dbReference type="CDD" id="cd03254">
    <property type="entry name" value="ABCC_Glucan_exporter_like"/>
    <property type="match status" value="1"/>
</dbReference>
<evidence type="ECO:0000256" key="7">
    <source>
        <dbReference type="ARBA" id="ARBA00022989"/>
    </source>
</evidence>
<dbReference type="Gene3D" id="3.40.50.300">
    <property type="entry name" value="P-loop containing nucleotide triphosphate hydrolases"/>
    <property type="match status" value="1"/>
</dbReference>
<keyword evidence="7 9" id="KW-1133">Transmembrane helix</keyword>
<evidence type="ECO:0000256" key="8">
    <source>
        <dbReference type="ARBA" id="ARBA00023136"/>
    </source>
</evidence>
<evidence type="ECO:0000256" key="5">
    <source>
        <dbReference type="ARBA" id="ARBA00022741"/>
    </source>
</evidence>
<organism evidence="12 13">
    <name type="scientific">Clostridium sartagoforme</name>
    <dbReference type="NCBI Taxonomy" id="84031"/>
    <lineage>
        <taxon>Bacteria</taxon>
        <taxon>Bacillati</taxon>
        <taxon>Bacillota</taxon>
        <taxon>Clostridia</taxon>
        <taxon>Eubacteriales</taxon>
        <taxon>Clostridiaceae</taxon>
        <taxon>Clostridium</taxon>
    </lineage>
</organism>
<reference evidence="12 13" key="1">
    <citation type="submission" date="2019-04" db="EMBL/GenBank/DDBJ databases">
        <title>Microbes associate with the intestines of laboratory mice.</title>
        <authorList>
            <person name="Navarre W."/>
            <person name="Wong E."/>
            <person name="Huang K."/>
            <person name="Tropini C."/>
            <person name="Ng K."/>
            <person name="Yu B."/>
        </authorList>
    </citation>
    <scope>NUCLEOTIDE SEQUENCE [LARGE SCALE GENOMIC DNA]</scope>
    <source>
        <strain evidence="12 13">NM50_B9-20</strain>
    </source>
</reference>
<dbReference type="PROSITE" id="PS50893">
    <property type="entry name" value="ABC_TRANSPORTER_2"/>
    <property type="match status" value="1"/>
</dbReference>
<evidence type="ECO:0000256" key="2">
    <source>
        <dbReference type="ARBA" id="ARBA00022448"/>
    </source>
</evidence>
<dbReference type="GO" id="GO:0015421">
    <property type="term" value="F:ABC-type oligopeptide transporter activity"/>
    <property type="evidence" value="ECO:0007669"/>
    <property type="project" value="TreeGrafter"/>
</dbReference>
<keyword evidence="2" id="KW-0813">Transport</keyword>
<keyword evidence="3" id="KW-1003">Cell membrane</keyword>
<comment type="subcellular location">
    <subcellularLocation>
        <location evidence="1">Cell membrane</location>
        <topology evidence="1">Multi-pass membrane protein</topology>
    </subcellularLocation>
</comment>
<dbReference type="GO" id="GO:0016887">
    <property type="term" value="F:ATP hydrolysis activity"/>
    <property type="evidence" value="ECO:0007669"/>
    <property type="project" value="InterPro"/>
</dbReference>
<keyword evidence="5" id="KW-0547">Nucleotide-binding</keyword>
<feature type="transmembrane region" description="Helical" evidence="9">
    <location>
        <begin position="44"/>
        <end position="64"/>
    </location>
</feature>
<dbReference type="Pfam" id="PF00005">
    <property type="entry name" value="ABC_tran"/>
    <property type="match status" value="1"/>
</dbReference>
<proteinExistence type="predicted"/>
<dbReference type="FunFam" id="3.40.50.300:FF:000287">
    <property type="entry name" value="Multidrug ABC transporter ATP-binding protein"/>
    <property type="match status" value="1"/>
</dbReference>
<gene>
    <name evidence="12" type="ORF">E5347_04990</name>
</gene>
<evidence type="ECO:0000259" key="10">
    <source>
        <dbReference type="PROSITE" id="PS50893"/>
    </source>
</evidence>
<dbReference type="SUPFAM" id="SSF90123">
    <property type="entry name" value="ABC transporter transmembrane region"/>
    <property type="match status" value="1"/>
</dbReference>
<evidence type="ECO:0000256" key="4">
    <source>
        <dbReference type="ARBA" id="ARBA00022692"/>
    </source>
</evidence>
<keyword evidence="6 12" id="KW-0067">ATP-binding</keyword>
<protein>
    <submittedName>
        <fullName evidence="12">ABC transporter ATP-binding protein</fullName>
    </submittedName>
</protein>
<dbReference type="InterPro" id="IPR011527">
    <property type="entry name" value="ABC1_TM_dom"/>
</dbReference>
<dbReference type="GO" id="GO:0005524">
    <property type="term" value="F:ATP binding"/>
    <property type="evidence" value="ECO:0007669"/>
    <property type="project" value="UniProtKB-KW"/>
</dbReference>
<dbReference type="InterPro" id="IPR027417">
    <property type="entry name" value="P-loop_NTPase"/>
</dbReference>
<keyword evidence="13" id="KW-1185">Reference proteome</keyword>
<dbReference type="InterPro" id="IPR017871">
    <property type="entry name" value="ABC_transporter-like_CS"/>
</dbReference>
<feature type="transmembrane region" description="Helical" evidence="9">
    <location>
        <begin position="201"/>
        <end position="218"/>
    </location>
</feature>
<dbReference type="InterPro" id="IPR003439">
    <property type="entry name" value="ABC_transporter-like_ATP-bd"/>
</dbReference>
<evidence type="ECO:0000259" key="11">
    <source>
        <dbReference type="PROSITE" id="PS50929"/>
    </source>
</evidence>
<dbReference type="EMBL" id="SRYR01000001">
    <property type="protein sequence ID" value="TGY44175.1"/>
    <property type="molecule type" value="Genomic_DNA"/>
</dbReference>
<dbReference type="GO" id="GO:0005886">
    <property type="term" value="C:plasma membrane"/>
    <property type="evidence" value="ECO:0007669"/>
    <property type="project" value="UniProtKB-SubCell"/>
</dbReference>
<dbReference type="PROSITE" id="PS00211">
    <property type="entry name" value="ABC_TRANSPORTER_1"/>
    <property type="match status" value="1"/>
</dbReference>
<evidence type="ECO:0000256" key="6">
    <source>
        <dbReference type="ARBA" id="ARBA00022840"/>
    </source>
</evidence>
<dbReference type="SMART" id="SM00382">
    <property type="entry name" value="AAA"/>
    <property type="match status" value="1"/>
</dbReference>
<dbReference type="Pfam" id="PF00664">
    <property type="entry name" value="ABC_membrane"/>
    <property type="match status" value="1"/>
</dbReference>
<dbReference type="SUPFAM" id="SSF52540">
    <property type="entry name" value="P-loop containing nucleoside triphosphate hydrolases"/>
    <property type="match status" value="1"/>
</dbReference>
<feature type="domain" description="ABC transmembrane type-1" evidence="11">
    <location>
        <begin position="49"/>
        <end position="342"/>
    </location>
</feature>
<evidence type="ECO:0000313" key="13">
    <source>
        <dbReference type="Proteomes" id="UP000306888"/>
    </source>
</evidence>
<evidence type="ECO:0000256" key="1">
    <source>
        <dbReference type="ARBA" id="ARBA00004651"/>
    </source>
</evidence>
<keyword evidence="8 9" id="KW-0472">Membrane</keyword>
<dbReference type="OrthoDB" id="9762778at2"/>
<dbReference type="Gene3D" id="1.20.1560.10">
    <property type="entry name" value="ABC transporter type 1, transmembrane domain"/>
    <property type="match status" value="1"/>
</dbReference>
<dbReference type="FunFam" id="1.20.1560.10:FF:000011">
    <property type="entry name" value="Multidrug ABC transporter ATP-binding protein"/>
    <property type="match status" value="1"/>
</dbReference>
<dbReference type="AlphaFoldDB" id="A0A4S2DPT6"/>
<dbReference type="InterPro" id="IPR036640">
    <property type="entry name" value="ABC1_TM_sf"/>
</dbReference>
<dbReference type="CDD" id="cd18547">
    <property type="entry name" value="ABC_6TM_Tm288_like"/>
    <property type="match status" value="1"/>
</dbReference>